<name>A0AAX4L4L8_9CREN</name>
<evidence type="ECO:0000259" key="5">
    <source>
        <dbReference type="Pfam" id="PF09084"/>
    </source>
</evidence>
<organism evidence="6 7">
    <name type="scientific">Sulfolobus tengchongensis</name>
    <dbReference type="NCBI Taxonomy" id="207809"/>
    <lineage>
        <taxon>Archaea</taxon>
        <taxon>Thermoproteota</taxon>
        <taxon>Thermoprotei</taxon>
        <taxon>Sulfolobales</taxon>
        <taxon>Sulfolobaceae</taxon>
        <taxon>Sulfolobus</taxon>
    </lineage>
</organism>
<dbReference type="Pfam" id="PF09084">
    <property type="entry name" value="NMT1"/>
    <property type="match status" value="1"/>
</dbReference>
<dbReference type="Gene3D" id="3.40.190.10">
    <property type="entry name" value="Periplasmic binding protein-like II"/>
    <property type="match status" value="2"/>
</dbReference>
<keyword evidence="4" id="KW-0812">Transmembrane</keyword>
<gene>
    <name evidence="6" type="ORF">V6M85_03470</name>
</gene>
<keyword evidence="7" id="KW-1185">Reference proteome</keyword>
<comment type="subcellular location">
    <subcellularLocation>
        <location evidence="1">Periplasm</location>
    </subcellularLocation>
</comment>
<dbReference type="SUPFAM" id="SSF53850">
    <property type="entry name" value="Periplasmic binding protein-like II"/>
    <property type="match status" value="1"/>
</dbReference>
<feature type="transmembrane region" description="Helical" evidence="4">
    <location>
        <begin position="12"/>
        <end position="35"/>
    </location>
</feature>
<dbReference type="Proteomes" id="UP001432202">
    <property type="component" value="Chromosome"/>
</dbReference>
<keyword evidence="4" id="KW-0472">Membrane</keyword>
<dbReference type="InterPro" id="IPR015168">
    <property type="entry name" value="SsuA/THI5"/>
</dbReference>
<evidence type="ECO:0000256" key="2">
    <source>
        <dbReference type="ARBA" id="ARBA00010742"/>
    </source>
</evidence>
<dbReference type="PANTHER" id="PTHR30024:SF47">
    <property type="entry name" value="TAURINE-BINDING PERIPLASMIC PROTEIN"/>
    <property type="match status" value="1"/>
</dbReference>
<comment type="similarity">
    <text evidence="2">Belongs to the bacterial solute-binding protein SsuA/TauA family.</text>
</comment>
<feature type="domain" description="SsuA/THI5-like" evidence="5">
    <location>
        <begin position="98"/>
        <end position="271"/>
    </location>
</feature>
<sequence length="352" mass="37814">MVSAKVRKAISRTLAIVIAVIIIIVAIGAGLGYYYSSRTTPVTTTTTSTSTLPISTTPITIGAVSASHPDMAAWAFMENNISSIIKQYDPNINFEDFPAGSSAVIHAVESGTVQIGIAGTDAIVVAISQGAPLVILATFRVTPAIRYVVVKSTSNITSLAQLNGTTSANSAPGSLDTIALEYLELTHHLHFKISYVGSFSAQIAAVVSGAATFTNIGSFDAPKLIENGTLRVIYNFTYAWPMFSIFTTKSFLQQNPTAVKAAVMAILKGDQIYEENLNNETVKFLINYYKNIMEPSYAYNVLFKQVVFSTNGAINATAIQVLINTYRELGIITNTTITANDTYTDEFVPVIT</sequence>
<proteinExistence type="inferred from homology"/>
<evidence type="ECO:0000313" key="6">
    <source>
        <dbReference type="EMBL" id="WWQ61151.1"/>
    </source>
</evidence>
<dbReference type="RefSeq" id="WP_338603020.1">
    <property type="nucleotide sequence ID" value="NZ_CP146016.1"/>
</dbReference>
<keyword evidence="3" id="KW-0732">Signal</keyword>
<dbReference type="GeneID" id="89335796"/>
<keyword evidence="4" id="KW-1133">Transmembrane helix</keyword>
<protein>
    <submittedName>
        <fullName evidence="6">ABC transporter substrate-binding protein</fullName>
    </submittedName>
</protein>
<evidence type="ECO:0000313" key="7">
    <source>
        <dbReference type="Proteomes" id="UP001432202"/>
    </source>
</evidence>
<reference evidence="6 7" key="1">
    <citation type="submission" date="2024-02" db="EMBL/GenBank/DDBJ databases">
        <title>STSV induces naive adaptation in Sulfolobus.</title>
        <authorList>
            <person name="Xiang X."/>
            <person name="Song M."/>
        </authorList>
    </citation>
    <scope>NUCLEOTIDE SEQUENCE [LARGE SCALE GENOMIC DNA]</scope>
    <source>
        <strain evidence="6 7">RT2</strain>
    </source>
</reference>
<dbReference type="AlphaFoldDB" id="A0AAX4L4L8"/>
<dbReference type="EMBL" id="CP146016">
    <property type="protein sequence ID" value="WWQ61151.1"/>
    <property type="molecule type" value="Genomic_DNA"/>
</dbReference>
<accession>A0AAX4L4L8</accession>
<evidence type="ECO:0000256" key="1">
    <source>
        <dbReference type="ARBA" id="ARBA00004418"/>
    </source>
</evidence>
<evidence type="ECO:0000256" key="3">
    <source>
        <dbReference type="ARBA" id="ARBA00022729"/>
    </source>
</evidence>
<evidence type="ECO:0000256" key="4">
    <source>
        <dbReference type="SAM" id="Phobius"/>
    </source>
</evidence>
<dbReference type="PANTHER" id="PTHR30024">
    <property type="entry name" value="ALIPHATIC SULFONATES-BINDING PROTEIN-RELATED"/>
    <property type="match status" value="1"/>
</dbReference>
<dbReference type="GO" id="GO:0042597">
    <property type="term" value="C:periplasmic space"/>
    <property type="evidence" value="ECO:0007669"/>
    <property type="project" value="UniProtKB-SubCell"/>
</dbReference>